<reference evidence="1" key="1">
    <citation type="submission" date="2022-08" db="UniProtKB">
        <authorList>
            <consortium name="EnsemblMetazoa"/>
        </authorList>
    </citation>
    <scope>IDENTIFICATION</scope>
    <source>
        <strain evidence="1">05x7-T-G4-1.051#20</strain>
    </source>
</reference>
<keyword evidence="2" id="KW-1185">Reference proteome</keyword>
<protein>
    <submittedName>
        <fullName evidence="1">Uncharacterized protein</fullName>
    </submittedName>
</protein>
<dbReference type="Proteomes" id="UP000005408">
    <property type="component" value="Unassembled WGS sequence"/>
</dbReference>
<accession>A0A8W8JFF6</accession>
<evidence type="ECO:0000313" key="1">
    <source>
        <dbReference type="EnsemblMetazoa" id="G19004.1:cds"/>
    </source>
</evidence>
<dbReference type="AlphaFoldDB" id="A0A8W8JFF6"/>
<organism evidence="1 2">
    <name type="scientific">Magallana gigas</name>
    <name type="common">Pacific oyster</name>
    <name type="synonym">Crassostrea gigas</name>
    <dbReference type="NCBI Taxonomy" id="29159"/>
    <lineage>
        <taxon>Eukaryota</taxon>
        <taxon>Metazoa</taxon>
        <taxon>Spiralia</taxon>
        <taxon>Lophotrochozoa</taxon>
        <taxon>Mollusca</taxon>
        <taxon>Bivalvia</taxon>
        <taxon>Autobranchia</taxon>
        <taxon>Pteriomorphia</taxon>
        <taxon>Ostreida</taxon>
        <taxon>Ostreoidea</taxon>
        <taxon>Ostreidae</taxon>
        <taxon>Magallana</taxon>
    </lineage>
</organism>
<evidence type="ECO:0000313" key="2">
    <source>
        <dbReference type="Proteomes" id="UP000005408"/>
    </source>
</evidence>
<name>A0A8W8JFF6_MAGGI</name>
<proteinExistence type="predicted"/>
<dbReference type="EnsemblMetazoa" id="G19004.1">
    <property type="protein sequence ID" value="G19004.1:cds"/>
    <property type="gene ID" value="G19004"/>
</dbReference>
<sequence length="154" mass="17689">MYQSSDLENNLKLLKKFFVNVVLYFGGQGRKNLQQFRISDFSAGHDAEKHLYIYMDKDELRYTNHSTLVHTLDSTGLFAGRHIMCITGHRAESSLKTYSVQTEPEIKRRMSDKISKTLRAETCVKEVKEGDQLPENFSTNFDVSEVELKVSSNS</sequence>